<feature type="transmembrane region" description="Helical" evidence="1">
    <location>
        <begin position="20"/>
        <end position="38"/>
    </location>
</feature>
<accession>A0ABD3SM49</accession>
<proteinExistence type="predicted"/>
<dbReference type="PANTHER" id="PTHR35471">
    <property type="entry name" value="OS07G0223700 PROTEIN"/>
    <property type="match status" value="1"/>
</dbReference>
<keyword evidence="1" id="KW-0812">Transmembrane</keyword>
<gene>
    <name evidence="2" type="ORF">ACJIZ3_021459</name>
</gene>
<feature type="transmembrane region" description="Helical" evidence="1">
    <location>
        <begin position="108"/>
        <end position="133"/>
    </location>
</feature>
<keyword evidence="1" id="KW-1133">Transmembrane helix</keyword>
<protein>
    <submittedName>
        <fullName evidence="2">Uncharacterized protein</fullName>
    </submittedName>
</protein>
<keyword evidence="1" id="KW-0472">Membrane</keyword>
<feature type="transmembrane region" description="Helical" evidence="1">
    <location>
        <begin position="74"/>
        <end position="96"/>
    </location>
</feature>
<evidence type="ECO:0000256" key="1">
    <source>
        <dbReference type="SAM" id="Phobius"/>
    </source>
</evidence>
<reference evidence="2 3" key="1">
    <citation type="submission" date="2024-12" db="EMBL/GenBank/DDBJ databases">
        <title>The unique morphological basis and parallel evolutionary history of personate flowers in Penstemon.</title>
        <authorList>
            <person name="Depatie T.H."/>
            <person name="Wessinger C.A."/>
        </authorList>
    </citation>
    <scope>NUCLEOTIDE SEQUENCE [LARGE SCALE GENOMIC DNA]</scope>
    <source>
        <strain evidence="2">WTNN_2</strain>
        <tissue evidence="2">Leaf</tissue>
    </source>
</reference>
<name>A0ABD3SM49_9LAMI</name>
<evidence type="ECO:0000313" key="2">
    <source>
        <dbReference type="EMBL" id="KAL3825430.1"/>
    </source>
</evidence>
<dbReference type="EMBL" id="JBJXBP010000006">
    <property type="protein sequence ID" value="KAL3825430.1"/>
    <property type="molecule type" value="Genomic_DNA"/>
</dbReference>
<evidence type="ECO:0000313" key="3">
    <source>
        <dbReference type="Proteomes" id="UP001634393"/>
    </source>
</evidence>
<keyword evidence="3" id="KW-1185">Reference proteome</keyword>
<comment type="caution">
    <text evidence="2">The sequence shown here is derived from an EMBL/GenBank/DDBJ whole genome shotgun (WGS) entry which is preliminary data.</text>
</comment>
<dbReference type="PANTHER" id="PTHR35471:SF1">
    <property type="entry name" value="OS07G0223700 PROTEIN"/>
    <property type="match status" value="1"/>
</dbReference>
<organism evidence="2 3">
    <name type="scientific">Penstemon smallii</name>
    <dbReference type="NCBI Taxonomy" id="265156"/>
    <lineage>
        <taxon>Eukaryota</taxon>
        <taxon>Viridiplantae</taxon>
        <taxon>Streptophyta</taxon>
        <taxon>Embryophyta</taxon>
        <taxon>Tracheophyta</taxon>
        <taxon>Spermatophyta</taxon>
        <taxon>Magnoliopsida</taxon>
        <taxon>eudicotyledons</taxon>
        <taxon>Gunneridae</taxon>
        <taxon>Pentapetalae</taxon>
        <taxon>asterids</taxon>
        <taxon>lamiids</taxon>
        <taxon>Lamiales</taxon>
        <taxon>Plantaginaceae</taxon>
        <taxon>Cheloneae</taxon>
        <taxon>Penstemon</taxon>
    </lineage>
</organism>
<feature type="transmembrane region" description="Helical" evidence="1">
    <location>
        <begin position="44"/>
        <end position="62"/>
    </location>
</feature>
<dbReference type="AlphaFoldDB" id="A0ABD3SM49"/>
<sequence>MRCGFWWTQIESWARDYGTIQYLAVRLIYAQICCGLIGSLGSFFNGVLLANLGISLFALIAIESSSQNLARTYAVLLFSSILLDISWLFLFSHYIWHMCNLRNHVVTGSLMTFAYFEVILLGSCSLIFLVCFIPKESVAEGVVLSMDPKEEIDDVVLGPGFVKVVIKRAIEPNYYLLRPRKGINWIRLVGLGLRSAQQ</sequence>
<dbReference type="Proteomes" id="UP001634393">
    <property type="component" value="Unassembled WGS sequence"/>
</dbReference>